<organism evidence="1 2">
    <name type="scientific">Bacteroides thetaiotaomicron</name>
    <dbReference type="NCBI Taxonomy" id="818"/>
    <lineage>
        <taxon>Bacteria</taxon>
        <taxon>Pseudomonadati</taxon>
        <taxon>Bacteroidota</taxon>
        <taxon>Bacteroidia</taxon>
        <taxon>Bacteroidales</taxon>
        <taxon>Bacteroidaceae</taxon>
        <taxon>Bacteroides</taxon>
    </lineage>
</organism>
<dbReference type="AlphaFoldDB" id="A0A3E5HRG0"/>
<sequence length="93" mass="11008">MFSPSFTGTTIILLLLICYWLKISAVKLRRKITHTFFIHKTFGKYFSKTIHKQIINREKLVPLRLINMSINNIIRYEAEHKRAYTRTTDGIPP</sequence>
<comment type="caution">
    <text evidence="1">The sequence shown here is derived from an EMBL/GenBank/DDBJ whole genome shotgun (WGS) entry which is preliminary data.</text>
</comment>
<reference evidence="1 2" key="1">
    <citation type="journal article" date="2019" name="Nat. Med.">
        <title>A library of human gut bacterial isolates paired with longitudinal multiomics data enables mechanistic microbiome research.</title>
        <authorList>
            <person name="Poyet M."/>
            <person name="Groussin M."/>
            <person name="Gibbons S.M."/>
            <person name="Avila-Pacheco J."/>
            <person name="Jiang X."/>
            <person name="Kearney S.M."/>
            <person name="Perrotta A.R."/>
            <person name="Berdy B."/>
            <person name="Zhao S."/>
            <person name="Lieberman T.D."/>
            <person name="Swanson P.K."/>
            <person name="Smith M."/>
            <person name="Roesemann S."/>
            <person name="Alexander J.E."/>
            <person name="Rich S.A."/>
            <person name="Livny J."/>
            <person name="Vlamakis H."/>
            <person name="Clish C."/>
            <person name="Bullock K."/>
            <person name="Deik A."/>
            <person name="Scott J."/>
            <person name="Pierce K.A."/>
            <person name="Xavier R.J."/>
            <person name="Alm E.J."/>
        </authorList>
    </citation>
    <scope>NUCLEOTIDE SEQUENCE [LARGE SCALE GENOMIC DNA]</scope>
    <source>
        <strain evidence="1 2">BIOML-A165</strain>
    </source>
</reference>
<protein>
    <submittedName>
        <fullName evidence="1">Uncharacterized protein</fullName>
    </submittedName>
</protein>
<dbReference type="EMBL" id="WCSB01000001">
    <property type="protein sequence ID" value="KAB4455549.1"/>
    <property type="molecule type" value="Genomic_DNA"/>
</dbReference>
<dbReference type="Proteomes" id="UP000460317">
    <property type="component" value="Unassembled WGS sequence"/>
</dbReference>
<gene>
    <name evidence="1" type="ORF">GAN93_00735</name>
</gene>
<name>A0A3E5HRG0_BACT4</name>
<evidence type="ECO:0000313" key="2">
    <source>
        <dbReference type="Proteomes" id="UP000460317"/>
    </source>
</evidence>
<proteinExistence type="predicted"/>
<accession>A0A3E5HRG0</accession>
<evidence type="ECO:0000313" key="1">
    <source>
        <dbReference type="EMBL" id="KAB4455549.1"/>
    </source>
</evidence>